<name>A0A1P8KL06_9BACT</name>
<dbReference type="STRING" id="1850254.LPB137_04970"/>
<keyword evidence="1" id="KW-0732">Signal</keyword>
<dbReference type="Proteomes" id="UP000186074">
    <property type="component" value="Chromosome"/>
</dbReference>
<organism evidence="3 4">
    <name type="scientific">Poseidonibacter parvus</name>
    <dbReference type="NCBI Taxonomy" id="1850254"/>
    <lineage>
        <taxon>Bacteria</taxon>
        <taxon>Pseudomonadati</taxon>
        <taxon>Campylobacterota</taxon>
        <taxon>Epsilonproteobacteria</taxon>
        <taxon>Campylobacterales</taxon>
        <taxon>Arcobacteraceae</taxon>
        <taxon>Poseidonibacter</taxon>
    </lineage>
</organism>
<evidence type="ECO:0000256" key="1">
    <source>
        <dbReference type="SAM" id="SignalP"/>
    </source>
</evidence>
<feature type="signal peptide" evidence="1">
    <location>
        <begin position="1"/>
        <end position="20"/>
    </location>
</feature>
<protein>
    <recommendedName>
        <fullName evidence="2">YtkA-like domain-containing protein</fullName>
    </recommendedName>
</protein>
<dbReference type="RefSeq" id="WP_076085205.1">
    <property type="nucleotide sequence ID" value="NZ_CP019070.1"/>
</dbReference>
<keyword evidence="4" id="KW-1185">Reference proteome</keyword>
<evidence type="ECO:0000313" key="4">
    <source>
        <dbReference type="Proteomes" id="UP000186074"/>
    </source>
</evidence>
<dbReference type="InterPro" id="IPR032693">
    <property type="entry name" value="YtkA-like_dom"/>
</dbReference>
<dbReference type="KEGG" id="alp:LPB137_04970"/>
<reference evidence="3 4" key="1">
    <citation type="submission" date="2017-01" db="EMBL/GenBank/DDBJ databases">
        <title>Genome sequencing of Arcobacter sp. LPB0137.</title>
        <authorList>
            <person name="Lee G.-W."/>
            <person name="Yi H."/>
        </authorList>
    </citation>
    <scope>NUCLEOTIDE SEQUENCE [LARGE SCALE GENOMIC DNA]</scope>
    <source>
        <strain evidence="3 4">LPB0137</strain>
    </source>
</reference>
<evidence type="ECO:0000259" key="2">
    <source>
        <dbReference type="Pfam" id="PF13115"/>
    </source>
</evidence>
<dbReference type="AlphaFoldDB" id="A0A1P8KL06"/>
<feature type="domain" description="YtkA-like" evidence="2">
    <location>
        <begin position="31"/>
        <end position="109"/>
    </location>
</feature>
<gene>
    <name evidence="3" type="ORF">LPB137_04970</name>
</gene>
<proteinExistence type="predicted"/>
<feature type="chain" id="PRO_5013292396" description="YtkA-like domain-containing protein" evidence="1">
    <location>
        <begin position="21"/>
        <end position="127"/>
    </location>
</feature>
<evidence type="ECO:0000313" key="3">
    <source>
        <dbReference type="EMBL" id="APW65242.1"/>
    </source>
</evidence>
<dbReference type="OrthoDB" id="5339750at2"/>
<dbReference type="Pfam" id="PF13115">
    <property type="entry name" value="YtkA"/>
    <property type="match status" value="1"/>
</dbReference>
<accession>A0A1P8KL06</accession>
<dbReference type="EMBL" id="CP019070">
    <property type="protein sequence ID" value="APW65242.1"/>
    <property type="molecule type" value="Genomic_DNA"/>
</dbReference>
<sequence>MKLFLKVISILALTIGLLNAEPINLNGSKGGYDVNFSSEKTLVVGDNVMFVTVTKDGKVVTDVKVKAKFFMPEMPGMPYMEYKDKGKLVDGKYKMSINFAMGGTWQFHLMFKTADGEVHKIRSSVNL</sequence>